<keyword evidence="3" id="KW-0804">Transcription</keyword>
<dbReference type="InterPro" id="IPR036864">
    <property type="entry name" value="Zn2-C6_fun-type_DNA-bd_sf"/>
</dbReference>
<dbReference type="EMBL" id="ML742042">
    <property type="protein sequence ID" value="KAE8153200.1"/>
    <property type="molecule type" value="Genomic_DNA"/>
</dbReference>
<dbReference type="GO" id="GO:0008270">
    <property type="term" value="F:zinc ion binding"/>
    <property type="evidence" value="ECO:0007669"/>
    <property type="project" value="InterPro"/>
</dbReference>
<protein>
    <recommendedName>
        <fullName evidence="6">Zn(2)-C6 fungal-type domain-containing protein</fullName>
    </recommendedName>
</protein>
<sequence>MPATRTKRGRNVAISCDECRRRRRRCDGEQTCGPCIKRGTQFVKEVEVFVRGRKAKAKSVNADESCPVDTTESAQSANASISTTASPTGVPCEGAETVASDGSDKVANSEPKTGHDSADARQPMTGWSS</sequence>
<accession>A0A5N6U3V8</accession>
<evidence type="ECO:0000256" key="2">
    <source>
        <dbReference type="ARBA" id="ARBA00023125"/>
    </source>
</evidence>
<evidence type="ECO:0000256" key="3">
    <source>
        <dbReference type="ARBA" id="ARBA00023163"/>
    </source>
</evidence>
<evidence type="ECO:0000256" key="1">
    <source>
        <dbReference type="ARBA" id="ARBA00023015"/>
    </source>
</evidence>
<keyword evidence="4" id="KW-0539">Nucleus</keyword>
<gene>
    <name evidence="7" type="ORF">BDV25DRAFT_137104</name>
</gene>
<dbReference type="AlphaFoldDB" id="A0A5N6U3V8"/>
<dbReference type="Pfam" id="PF00172">
    <property type="entry name" value="Zn_clus"/>
    <property type="match status" value="1"/>
</dbReference>
<dbReference type="GO" id="GO:0000981">
    <property type="term" value="F:DNA-binding transcription factor activity, RNA polymerase II-specific"/>
    <property type="evidence" value="ECO:0007669"/>
    <property type="project" value="InterPro"/>
</dbReference>
<keyword evidence="2" id="KW-0238">DNA-binding</keyword>
<dbReference type="Gene3D" id="4.10.240.10">
    <property type="entry name" value="Zn(2)-C6 fungal-type DNA-binding domain"/>
    <property type="match status" value="1"/>
</dbReference>
<feature type="domain" description="Zn(2)-C6 fungal-type" evidence="6">
    <location>
        <begin position="10"/>
        <end position="53"/>
    </location>
</feature>
<dbReference type="SUPFAM" id="SSF57701">
    <property type="entry name" value="Zn2/Cys6 DNA-binding domain"/>
    <property type="match status" value="1"/>
</dbReference>
<evidence type="ECO:0000259" key="6">
    <source>
        <dbReference type="SMART" id="SM00066"/>
    </source>
</evidence>
<evidence type="ECO:0000256" key="4">
    <source>
        <dbReference type="ARBA" id="ARBA00023242"/>
    </source>
</evidence>
<keyword evidence="1" id="KW-0805">Transcription regulation</keyword>
<dbReference type="Proteomes" id="UP000325780">
    <property type="component" value="Unassembled WGS sequence"/>
</dbReference>
<evidence type="ECO:0000313" key="8">
    <source>
        <dbReference type="Proteomes" id="UP000325780"/>
    </source>
</evidence>
<feature type="region of interest" description="Disordered" evidence="5">
    <location>
        <begin position="59"/>
        <end position="129"/>
    </location>
</feature>
<reference evidence="7 8" key="1">
    <citation type="submission" date="2019-04" db="EMBL/GenBank/DDBJ databases">
        <title>Friends and foes A comparative genomics study of 23 Aspergillus species from section Flavi.</title>
        <authorList>
            <consortium name="DOE Joint Genome Institute"/>
            <person name="Kjaerbolling I."/>
            <person name="Vesth T."/>
            <person name="Frisvad J.C."/>
            <person name="Nybo J.L."/>
            <person name="Theobald S."/>
            <person name="Kildgaard S."/>
            <person name="Isbrandt T."/>
            <person name="Kuo A."/>
            <person name="Sato A."/>
            <person name="Lyhne E.K."/>
            <person name="Kogle M.E."/>
            <person name="Wiebenga A."/>
            <person name="Kun R.S."/>
            <person name="Lubbers R.J."/>
            <person name="Makela M.R."/>
            <person name="Barry K."/>
            <person name="Chovatia M."/>
            <person name="Clum A."/>
            <person name="Daum C."/>
            <person name="Haridas S."/>
            <person name="He G."/>
            <person name="LaButti K."/>
            <person name="Lipzen A."/>
            <person name="Mondo S."/>
            <person name="Riley R."/>
            <person name="Salamov A."/>
            <person name="Simmons B.A."/>
            <person name="Magnuson J.K."/>
            <person name="Henrissat B."/>
            <person name="Mortensen U.H."/>
            <person name="Larsen T.O."/>
            <person name="Devries R.P."/>
            <person name="Grigoriev I.V."/>
            <person name="Machida M."/>
            <person name="Baker S.E."/>
            <person name="Andersen M.R."/>
        </authorList>
    </citation>
    <scope>NUCLEOTIDE SEQUENCE [LARGE SCALE GENOMIC DNA]</scope>
    <source>
        <strain evidence="7 8">IBT 18842</strain>
    </source>
</reference>
<name>A0A5N6U3V8_ASPAV</name>
<proteinExistence type="predicted"/>
<dbReference type="InterPro" id="IPR001138">
    <property type="entry name" value="Zn2Cys6_DnaBD"/>
</dbReference>
<evidence type="ECO:0000313" key="7">
    <source>
        <dbReference type="EMBL" id="KAE8153200.1"/>
    </source>
</evidence>
<dbReference type="GO" id="GO:0003677">
    <property type="term" value="F:DNA binding"/>
    <property type="evidence" value="ECO:0007669"/>
    <property type="project" value="UniProtKB-KW"/>
</dbReference>
<dbReference type="SMART" id="SM00066">
    <property type="entry name" value="GAL4"/>
    <property type="match status" value="1"/>
</dbReference>
<keyword evidence="8" id="KW-1185">Reference proteome</keyword>
<organism evidence="7 8">
    <name type="scientific">Aspergillus avenaceus</name>
    <dbReference type="NCBI Taxonomy" id="36643"/>
    <lineage>
        <taxon>Eukaryota</taxon>
        <taxon>Fungi</taxon>
        <taxon>Dikarya</taxon>
        <taxon>Ascomycota</taxon>
        <taxon>Pezizomycotina</taxon>
        <taxon>Eurotiomycetes</taxon>
        <taxon>Eurotiomycetidae</taxon>
        <taxon>Eurotiales</taxon>
        <taxon>Aspergillaceae</taxon>
        <taxon>Aspergillus</taxon>
        <taxon>Aspergillus subgen. Circumdati</taxon>
    </lineage>
</organism>
<dbReference type="GO" id="GO:0009893">
    <property type="term" value="P:positive regulation of metabolic process"/>
    <property type="evidence" value="ECO:0007669"/>
    <property type="project" value="UniProtKB-ARBA"/>
</dbReference>
<feature type="compositionally biased region" description="Polar residues" evidence="5">
    <location>
        <begin position="68"/>
        <end position="87"/>
    </location>
</feature>
<evidence type="ECO:0000256" key="5">
    <source>
        <dbReference type="SAM" id="MobiDB-lite"/>
    </source>
</evidence>